<keyword evidence="3" id="KW-1185">Reference proteome</keyword>
<evidence type="ECO:0000313" key="3">
    <source>
        <dbReference type="Proteomes" id="UP000887116"/>
    </source>
</evidence>
<dbReference type="EMBL" id="BMAO01022268">
    <property type="protein sequence ID" value="GFQ80727.1"/>
    <property type="molecule type" value="Genomic_DNA"/>
</dbReference>
<keyword evidence="1" id="KW-1133">Transmembrane helix</keyword>
<evidence type="ECO:0000313" key="2">
    <source>
        <dbReference type="EMBL" id="GFQ80727.1"/>
    </source>
</evidence>
<keyword evidence="1" id="KW-0812">Transmembrane</keyword>
<dbReference type="AlphaFoldDB" id="A0A8X6FIQ6"/>
<name>A0A8X6FIQ6_TRICU</name>
<gene>
    <name evidence="2" type="ORF">TNCT_419201</name>
</gene>
<proteinExistence type="predicted"/>
<accession>A0A8X6FIQ6</accession>
<feature type="transmembrane region" description="Helical" evidence="1">
    <location>
        <begin position="48"/>
        <end position="68"/>
    </location>
</feature>
<comment type="caution">
    <text evidence="2">The sequence shown here is derived from an EMBL/GenBank/DDBJ whole genome shotgun (WGS) entry which is preliminary data.</text>
</comment>
<evidence type="ECO:0000256" key="1">
    <source>
        <dbReference type="SAM" id="Phobius"/>
    </source>
</evidence>
<sequence>MVRRRPYLVGIVVAILINSSRSLKVSWTAGDFYWLKRSSPGSVVGEEAWGEFLEVLGLDCCCGVVVFLRLSQKLVFGGAGELNTVATFFGVTIFFLFSSDQVFTCALNSSGAACAEFAVVKEALASKALWWAIFGSEGFYGYFHVADIVGFEYFLVCFGLLHIDEEEGHGFPGPFTGHDVAFFYCDVLGC</sequence>
<dbReference type="Proteomes" id="UP000887116">
    <property type="component" value="Unassembled WGS sequence"/>
</dbReference>
<protein>
    <submittedName>
        <fullName evidence="2">Uncharacterized protein</fullName>
    </submittedName>
</protein>
<keyword evidence="1" id="KW-0472">Membrane</keyword>
<feature type="transmembrane region" description="Helical" evidence="1">
    <location>
        <begin position="75"/>
        <end position="97"/>
    </location>
</feature>
<reference evidence="2" key="1">
    <citation type="submission" date="2020-07" db="EMBL/GenBank/DDBJ databases">
        <title>Multicomponent nature underlies the extraordinary mechanical properties of spider dragline silk.</title>
        <authorList>
            <person name="Kono N."/>
            <person name="Nakamura H."/>
            <person name="Mori M."/>
            <person name="Yoshida Y."/>
            <person name="Ohtoshi R."/>
            <person name="Malay A.D."/>
            <person name="Moran D.A.P."/>
            <person name="Tomita M."/>
            <person name="Numata K."/>
            <person name="Arakawa K."/>
        </authorList>
    </citation>
    <scope>NUCLEOTIDE SEQUENCE</scope>
</reference>
<organism evidence="2 3">
    <name type="scientific">Trichonephila clavata</name>
    <name type="common">Joro spider</name>
    <name type="synonym">Nephila clavata</name>
    <dbReference type="NCBI Taxonomy" id="2740835"/>
    <lineage>
        <taxon>Eukaryota</taxon>
        <taxon>Metazoa</taxon>
        <taxon>Ecdysozoa</taxon>
        <taxon>Arthropoda</taxon>
        <taxon>Chelicerata</taxon>
        <taxon>Arachnida</taxon>
        <taxon>Araneae</taxon>
        <taxon>Araneomorphae</taxon>
        <taxon>Entelegynae</taxon>
        <taxon>Araneoidea</taxon>
        <taxon>Nephilidae</taxon>
        <taxon>Trichonephila</taxon>
    </lineage>
</organism>